<comment type="caution">
    <text evidence="1">The sequence shown here is derived from an EMBL/GenBank/DDBJ whole genome shotgun (WGS) entry which is preliminary data.</text>
</comment>
<organism evidence="1 2">
    <name type="scientific">Achaetomium macrosporum</name>
    <dbReference type="NCBI Taxonomy" id="79813"/>
    <lineage>
        <taxon>Eukaryota</taxon>
        <taxon>Fungi</taxon>
        <taxon>Dikarya</taxon>
        <taxon>Ascomycota</taxon>
        <taxon>Pezizomycotina</taxon>
        <taxon>Sordariomycetes</taxon>
        <taxon>Sordariomycetidae</taxon>
        <taxon>Sordariales</taxon>
        <taxon>Chaetomiaceae</taxon>
        <taxon>Achaetomium</taxon>
    </lineage>
</organism>
<dbReference type="PANTHER" id="PTHR24148">
    <property type="entry name" value="ANKYRIN REPEAT DOMAIN-CONTAINING PROTEIN 39 HOMOLOG-RELATED"/>
    <property type="match status" value="1"/>
</dbReference>
<evidence type="ECO:0000313" key="2">
    <source>
        <dbReference type="Proteomes" id="UP001303760"/>
    </source>
</evidence>
<proteinExistence type="predicted"/>
<protein>
    <recommendedName>
        <fullName evidence="3">Heterokaryon incompatibility domain-containing protein</fullName>
    </recommendedName>
</protein>
<reference evidence="1" key="1">
    <citation type="journal article" date="2023" name="Mol. Phylogenet. Evol.">
        <title>Genome-scale phylogeny and comparative genomics of the fungal order Sordariales.</title>
        <authorList>
            <person name="Hensen N."/>
            <person name="Bonometti L."/>
            <person name="Westerberg I."/>
            <person name="Brannstrom I.O."/>
            <person name="Guillou S."/>
            <person name="Cros-Aarteil S."/>
            <person name="Calhoun S."/>
            <person name="Haridas S."/>
            <person name="Kuo A."/>
            <person name="Mondo S."/>
            <person name="Pangilinan J."/>
            <person name="Riley R."/>
            <person name="LaButti K."/>
            <person name="Andreopoulos B."/>
            <person name="Lipzen A."/>
            <person name="Chen C."/>
            <person name="Yan M."/>
            <person name="Daum C."/>
            <person name="Ng V."/>
            <person name="Clum A."/>
            <person name="Steindorff A."/>
            <person name="Ohm R.A."/>
            <person name="Martin F."/>
            <person name="Silar P."/>
            <person name="Natvig D.O."/>
            <person name="Lalanne C."/>
            <person name="Gautier V."/>
            <person name="Ament-Velasquez S.L."/>
            <person name="Kruys A."/>
            <person name="Hutchinson M.I."/>
            <person name="Powell A.J."/>
            <person name="Barry K."/>
            <person name="Miller A.N."/>
            <person name="Grigoriev I.V."/>
            <person name="Debuchy R."/>
            <person name="Gladieux P."/>
            <person name="Hiltunen Thoren M."/>
            <person name="Johannesson H."/>
        </authorList>
    </citation>
    <scope>NUCLEOTIDE SEQUENCE</scope>
    <source>
        <strain evidence="1">CBS 532.94</strain>
    </source>
</reference>
<reference evidence="1" key="2">
    <citation type="submission" date="2023-05" db="EMBL/GenBank/DDBJ databases">
        <authorList>
            <consortium name="Lawrence Berkeley National Laboratory"/>
            <person name="Steindorff A."/>
            <person name="Hensen N."/>
            <person name="Bonometti L."/>
            <person name="Westerberg I."/>
            <person name="Brannstrom I.O."/>
            <person name="Guillou S."/>
            <person name="Cros-Aarteil S."/>
            <person name="Calhoun S."/>
            <person name="Haridas S."/>
            <person name="Kuo A."/>
            <person name="Mondo S."/>
            <person name="Pangilinan J."/>
            <person name="Riley R."/>
            <person name="Labutti K."/>
            <person name="Andreopoulos B."/>
            <person name="Lipzen A."/>
            <person name="Chen C."/>
            <person name="Yanf M."/>
            <person name="Daum C."/>
            <person name="Ng V."/>
            <person name="Clum A."/>
            <person name="Ohm R."/>
            <person name="Martin F."/>
            <person name="Silar P."/>
            <person name="Natvig D."/>
            <person name="Lalanne C."/>
            <person name="Gautier V."/>
            <person name="Ament-Velasquez S.L."/>
            <person name="Kruys A."/>
            <person name="Hutchinson M.I."/>
            <person name="Powell A.J."/>
            <person name="Barry K."/>
            <person name="Miller A.N."/>
            <person name="Grigoriev I.V."/>
            <person name="Debuchy R."/>
            <person name="Gladieux P."/>
            <person name="Thoren M.H."/>
            <person name="Johannesson H."/>
        </authorList>
    </citation>
    <scope>NUCLEOTIDE SEQUENCE</scope>
    <source>
        <strain evidence="1">CBS 532.94</strain>
    </source>
</reference>
<sequence length="476" mass="53950">MSRWHKPDCAAPNIVVQPQGIPTCLACGSTPDLDEIIRQQAQESPFPAPPPDEPRGQMHFRWPAPEPEQPFPIYPRKLLSNEFRLACLRSTADPNSSPIHLTLEAYPLSNCPPYETVSYCWVGEDGDSRRRCPVYVGPYWDVMLHTKNCWELLRFLRPERGLRLVWVDAVVVYLGPDAAPLLPPGRYPRRARLRDLGTGEFKDVGGTKGIHGLLQRRYFSRLWVVQELILSPRVVIRVGDIDFQSDGATSGNMRKPSGSPVGDSELSWVWYASRGGPLDKFLPDVIKLTLSLACADPRDRVFGNLWTPERAFDCMTDTPCVGDVYCTLSEVIDRAQAWLDAALDPDEQLFFLPRWSVTHRDLLNLYQVLLGAHPDASEVYRIYAVENLGAEFDAPDSVIFTIPEHDFLALYETHRPGAARRLWETQHRMTALATASLTRCLKCEDFLRHRIAPELPFSVPTSKMNFDSLLECKFFA</sequence>
<dbReference type="EMBL" id="MU860309">
    <property type="protein sequence ID" value="KAK4234976.1"/>
    <property type="molecule type" value="Genomic_DNA"/>
</dbReference>
<name>A0AAN7H4S8_9PEZI</name>
<gene>
    <name evidence="1" type="ORF">C8A03DRAFT_37191</name>
</gene>
<dbReference type="Proteomes" id="UP001303760">
    <property type="component" value="Unassembled WGS sequence"/>
</dbReference>
<evidence type="ECO:0000313" key="1">
    <source>
        <dbReference type="EMBL" id="KAK4234976.1"/>
    </source>
</evidence>
<evidence type="ECO:0008006" key="3">
    <source>
        <dbReference type="Google" id="ProtNLM"/>
    </source>
</evidence>
<dbReference type="AlphaFoldDB" id="A0AAN7H4S8"/>
<dbReference type="PANTHER" id="PTHR24148:SF81">
    <property type="entry name" value="HETEROKARYON INCOMPATIBILITY DOMAIN-CONTAINING PROTEIN"/>
    <property type="match status" value="1"/>
</dbReference>
<accession>A0AAN7H4S8</accession>
<keyword evidence="2" id="KW-1185">Reference proteome</keyword>
<dbReference type="InterPro" id="IPR052895">
    <property type="entry name" value="HetReg/Transcr_Mod"/>
</dbReference>